<dbReference type="Pfam" id="PF17904">
    <property type="entry name" value="KH_9"/>
    <property type="match status" value="1"/>
</dbReference>
<dbReference type="EMBL" id="CAJOAZ010000371">
    <property type="protein sequence ID" value="CAF3630326.1"/>
    <property type="molecule type" value="Genomic_DNA"/>
</dbReference>
<dbReference type="GO" id="GO:0098793">
    <property type="term" value="C:presynapse"/>
    <property type="evidence" value="ECO:0007669"/>
    <property type="project" value="GOC"/>
</dbReference>
<dbReference type="CDD" id="cd16655">
    <property type="entry name" value="RING-Ubox_WDSUB1-like"/>
    <property type="match status" value="1"/>
</dbReference>
<evidence type="ECO:0000256" key="5">
    <source>
        <dbReference type="SAM" id="Coils"/>
    </source>
</evidence>
<feature type="coiled-coil region" evidence="5">
    <location>
        <begin position="337"/>
        <end position="364"/>
    </location>
</feature>
<dbReference type="InterPro" id="IPR004088">
    <property type="entry name" value="KH_dom_type_1"/>
</dbReference>
<dbReference type="InterPro" id="IPR003613">
    <property type="entry name" value="Ubox_domain"/>
</dbReference>
<organism evidence="10 11">
    <name type="scientific">Adineta steineri</name>
    <dbReference type="NCBI Taxonomy" id="433720"/>
    <lineage>
        <taxon>Eukaryota</taxon>
        <taxon>Metazoa</taxon>
        <taxon>Spiralia</taxon>
        <taxon>Gnathifera</taxon>
        <taxon>Rotifera</taxon>
        <taxon>Eurotatoria</taxon>
        <taxon>Bdelloidea</taxon>
        <taxon>Adinetida</taxon>
        <taxon>Adinetidae</taxon>
        <taxon>Adineta</taxon>
    </lineage>
</organism>
<dbReference type="GO" id="GO:0004842">
    <property type="term" value="F:ubiquitin-protein transferase activity"/>
    <property type="evidence" value="ECO:0007669"/>
    <property type="project" value="InterPro"/>
</dbReference>
<dbReference type="Pfam" id="PF04564">
    <property type="entry name" value="U-box"/>
    <property type="match status" value="1"/>
</dbReference>
<reference evidence="10" key="1">
    <citation type="submission" date="2021-02" db="EMBL/GenBank/DDBJ databases">
        <authorList>
            <person name="Nowell W R."/>
        </authorList>
    </citation>
    <scope>NUCLEOTIDE SEQUENCE</scope>
</reference>
<feature type="region of interest" description="Disordered" evidence="6">
    <location>
        <begin position="399"/>
        <end position="448"/>
    </location>
</feature>
<dbReference type="SUPFAM" id="SSF54791">
    <property type="entry name" value="Eukaryotic type KH-domain (KH-domain type I)"/>
    <property type="match status" value="2"/>
</dbReference>
<dbReference type="Pfam" id="PF07714">
    <property type="entry name" value="PK_Tyr_Ser-Thr"/>
    <property type="match status" value="1"/>
</dbReference>
<dbReference type="GO" id="GO:0048513">
    <property type="term" value="P:animal organ development"/>
    <property type="evidence" value="ECO:0007669"/>
    <property type="project" value="TreeGrafter"/>
</dbReference>
<dbReference type="CDD" id="cd22426">
    <property type="entry name" value="KH_I_FMR1_FXR_rpt2"/>
    <property type="match status" value="1"/>
</dbReference>
<feature type="domain" description="U-box" evidence="9">
    <location>
        <begin position="454"/>
        <end position="527"/>
    </location>
</feature>
<evidence type="ECO:0000256" key="2">
    <source>
        <dbReference type="ARBA" id="ARBA00023018"/>
    </source>
</evidence>
<evidence type="ECO:0000256" key="6">
    <source>
        <dbReference type="SAM" id="MobiDB-lite"/>
    </source>
</evidence>
<comment type="subcellular location">
    <subcellularLocation>
        <location evidence="1">Cytoplasm</location>
        <location evidence="1">Stress granule</location>
    </subcellularLocation>
    <subcellularLocation>
        <location evidence="3">Synapse</location>
    </subcellularLocation>
</comment>
<feature type="compositionally biased region" description="Polar residues" evidence="6">
    <location>
        <begin position="423"/>
        <end position="444"/>
    </location>
</feature>
<evidence type="ECO:0000256" key="1">
    <source>
        <dbReference type="ARBA" id="ARBA00004210"/>
    </source>
</evidence>
<dbReference type="Gene3D" id="2.30.30.140">
    <property type="match status" value="1"/>
</dbReference>
<dbReference type="InterPro" id="IPR004087">
    <property type="entry name" value="KH_dom"/>
</dbReference>
<dbReference type="GO" id="GO:0048170">
    <property type="term" value="P:positive regulation of long-term neuronal synaptic plasticity"/>
    <property type="evidence" value="ECO:0007669"/>
    <property type="project" value="TreeGrafter"/>
</dbReference>
<dbReference type="Gene3D" id="3.30.40.10">
    <property type="entry name" value="Zinc/RING finger domain, C3HC4 (zinc finger)"/>
    <property type="match status" value="1"/>
</dbReference>
<dbReference type="SMART" id="SM00504">
    <property type="entry name" value="Ubox"/>
    <property type="match status" value="1"/>
</dbReference>
<dbReference type="AlphaFoldDB" id="A0A818PT91"/>
<evidence type="ECO:0000256" key="4">
    <source>
        <dbReference type="PROSITE-ProRule" id="PRU00117"/>
    </source>
</evidence>
<dbReference type="InterPro" id="IPR040472">
    <property type="entry name" value="FMRP_KH0"/>
</dbReference>
<dbReference type="GO" id="GO:0003730">
    <property type="term" value="F:mRNA 3'-UTR binding"/>
    <property type="evidence" value="ECO:0007669"/>
    <property type="project" value="TreeGrafter"/>
</dbReference>
<accession>A0A818PT91</accession>
<dbReference type="InterPro" id="IPR011009">
    <property type="entry name" value="Kinase-like_dom_sf"/>
</dbReference>
<dbReference type="PANTHER" id="PTHR10603">
    <property type="entry name" value="FRAGILE X MENTAL RETARDATION SYNDROME-RELATED PROTEIN"/>
    <property type="match status" value="1"/>
</dbReference>
<dbReference type="GO" id="GO:0099577">
    <property type="term" value="P:regulation of translation at presynapse, modulating synaptic transmission"/>
    <property type="evidence" value="ECO:0007669"/>
    <property type="project" value="TreeGrafter"/>
</dbReference>
<dbReference type="GO" id="GO:0045182">
    <property type="term" value="F:translation regulator activity"/>
    <property type="evidence" value="ECO:0007669"/>
    <property type="project" value="TreeGrafter"/>
</dbReference>
<dbReference type="PANTHER" id="PTHR10603:SF7">
    <property type="entry name" value="FRAGILE X MESSENGER RIBONUCLEOPROTEIN 1 HOMOLOG"/>
    <property type="match status" value="1"/>
</dbReference>
<dbReference type="InterPro" id="IPR041560">
    <property type="entry name" value="Tudor_FRM1"/>
</dbReference>
<dbReference type="InterPro" id="IPR036612">
    <property type="entry name" value="KH_dom_type_1_sf"/>
</dbReference>
<feature type="domain" description="Agenet-like" evidence="8">
    <location>
        <begin position="39"/>
        <end position="93"/>
    </location>
</feature>
<dbReference type="Proteomes" id="UP000663844">
    <property type="component" value="Unassembled WGS sequence"/>
</dbReference>
<dbReference type="PROSITE" id="PS50011">
    <property type="entry name" value="PROTEIN_KINASE_DOM"/>
    <property type="match status" value="1"/>
</dbReference>
<name>A0A818PT91_9BILA</name>
<proteinExistence type="predicted"/>
<keyword evidence="4" id="KW-0694">RNA-binding</keyword>
<feature type="compositionally biased region" description="Low complexity" evidence="6">
    <location>
        <begin position="402"/>
        <end position="414"/>
    </location>
</feature>
<dbReference type="GO" id="GO:0004672">
    <property type="term" value="F:protein kinase activity"/>
    <property type="evidence" value="ECO:0007669"/>
    <property type="project" value="InterPro"/>
</dbReference>
<dbReference type="GO" id="GO:0045727">
    <property type="term" value="P:positive regulation of translation"/>
    <property type="evidence" value="ECO:0007669"/>
    <property type="project" value="TreeGrafter"/>
</dbReference>
<dbReference type="GO" id="GO:0005634">
    <property type="term" value="C:nucleus"/>
    <property type="evidence" value="ECO:0007669"/>
    <property type="project" value="TreeGrafter"/>
</dbReference>
<dbReference type="GO" id="GO:0005524">
    <property type="term" value="F:ATP binding"/>
    <property type="evidence" value="ECO:0007669"/>
    <property type="project" value="InterPro"/>
</dbReference>
<dbReference type="GO" id="GO:0043488">
    <property type="term" value="P:regulation of mRNA stability"/>
    <property type="evidence" value="ECO:0007669"/>
    <property type="project" value="TreeGrafter"/>
</dbReference>
<evidence type="ECO:0000313" key="10">
    <source>
        <dbReference type="EMBL" id="CAF3630326.1"/>
    </source>
</evidence>
<dbReference type="PROSITE" id="PS50084">
    <property type="entry name" value="KH_TYPE_1"/>
    <property type="match status" value="2"/>
</dbReference>
<evidence type="ECO:0000313" key="11">
    <source>
        <dbReference type="Proteomes" id="UP000663844"/>
    </source>
</evidence>
<sequence>MDANSVDVRLFPQTKISFDEGRVRLPPEPMNPEKLSLGDPCEVLTKPKENEPLGWWPGTAKMRKNNFYVVDYKVSAQGASYSDIVSSDKIRPVNTNPPLTRSMFKQIELPVSKDIQEICSNDDNHKNFKRTSGVSIVRYNKQTKCLVIISHKDSHLQRAQILSEMHFRNLRATAKLLRRGKTVSKQLEQTTVQNTANYIEQFTIKSDLMDLAIGDHGSNIIKARAIPGIKAIEVEDDTCTIKLFGDTEKAVKEARQILEYAEQVVLIPRELIGKVVGKKGRIIQEIVDKSGVIRVKITGDDEQKTARYQYIYPEQIPVVLIGTVDSVDNAKALLEYHVASLKKINELQEKKTQINQELQDAAGSLPSNSQMNILGSFGCNIERQQGFQLNTSNVHNLDDQQKQQLHQQNFQAQHAKNDDNQESRQTNSNLRMDNSAPQSDNNDQYADGIRDMTIPNESLLCPITLELFVNPVLAEDGHSYERRAIEEWIRQHGTSPLTRQPLSIEHLRPNYTLKRIVDSFETSTRKKNYEFTLDIDVKKKKGRPLFQTYGKSIYRAEWLPTNLNRPEIILLKIDGARARKEASFYVELSRHPHIVRTFGFVHHNDNNSVMLLQEYASDGSLYDILQDQNTTLDGRIFIEIFQQIIEAMTYLTLNNVVHGDLACRTVLVFRFDESNPKNIVVKITDFGLSRHSQIYSIAPGASKTTMNIIPVRYVAPEILSVNATECVYTEKSDIYSMGVLMWEAYSHGTIPWSNFDNDEDVIQQVKNGILLPQPPNCSQQCWAIITKMWSKSPTDRPTFDKLKQLVACLQ</sequence>
<dbReference type="GO" id="GO:0016567">
    <property type="term" value="P:protein ubiquitination"/>
    <property type="evidence" value="ECO:0007669"/>
    <property type="project" value="InterPro"/>
</dbReference>
<dbReference type="Gene3D" id="1.10.510.10">
    <property type="entry name" value="Transferase(Phosphotransferase) domain 1"/>
    <property type="match status" value="1"/>
</dbReference>
<evidence type="ECO:0000259" key="7">
    <source>
        <dbReference type="PROSITE" id="PS50011"/>
    </source>
</evidence>
<dbReference type="Pfam" id="PF00013">
    <property type="entry name" value="KH_1"/>
    <property type="match status" value="1"/>
</dbReference>
<dbReference type="PROSITE" id="PS51698">
    <property type="entry name" value="U_BOX"/>
    <property type="match status" value="1"/>
</dbReference>
<dbReference type="InterPro" id="IPR000719">
    <property type="entry name" value="Prot_kinase_dom"/>
</dbReference>
<dbReference type="InterPro" id="IPR001245">
    <property type="entry name" value="Ser-Thr/Tyr_kinase_cat_dom"/>
</dbReference>
<dbReference type="InterPro" id="IPR013083">
    <property type="entry name" value="Znf_RING/FYVE/PHD"/>
</dbReference>
<dbReference type="SUPFAM" id="SSF56112">
    <property type="entry name" value="Protein kinase-like (PK-like)"/>
    <property type="match status" value="1"/>
</dbReference>
<dbReference type="PROSITE" id="PS51641">
    <property type="entry name" value="AGENET_LIKE"/>
    <property type="match status" value="1"/>
</dbReference>
<dbReference type="SUPFAM" id="SSF57850">
    <property type="entry name" value="RING/U-box"/>
    <property type="match status" value="1"/>
</dbReference>
<feature type="domain" description="Protein kinase" evidence="7">
    <location>
        <begin position="535"/>
        <end position="810"/>
    </location>
</feature>
<protein>
    <submittedName>
        <fullName evidence="10">Uncharacterized protein</fullName>
    </submittedName>
</protein>
<dbReference type="GO" id="GO:0043005">
    <property type="term" value="C:neuron projection"/>
    <property type="evidence" value="ECO:0007669"/>
    <property type="project" value="TreeGrafter"/>
</dbReference>
<evidence type="ECO:0000256" key="3">
    <source>
        <dbReference type="ARBA" id="ARBA00034103"/>
    </source>
</evidence>
<dbReference type="FunFam" id="3.30.1370.10:FF:000054">
    <property type="entry name" value="Fragile X mental retardation protein 1"/>
    <property type="match status" value="1"/>
</dbReference>
<keyword evidence="5" id="KW-0175">Coiled coil</keyword>
<evidence type="ECO:0000259" key="9">
    <source>
        <dbReference type="PROSITE" id="PS51698"/>
    </source>
</evidence>
<dbReference type="CDD" id="cd22425">
    <property type="entry name" value="KH_I_FMR1_FXR_rpt1"/>
    <property type="match status" value="1"/>
</dbReference>
<dbReference type="GO" id="GO:0010494">
    <property type="term" value="C:cytoplasmic stress granule"/>
    <property type="evidence" value="ECO:0007669"/>
    <property type="project" value="UniProtKB-SubCell"/>
</dbReference>
<dbReference type="CDD" id="cd22427">
    <property type="entry name" value="KH_I_FMR1_FXR_rpt3"/>
    <property type="match status" value="1"/>
</dbReference>
<dbReference type="Gene3D" id="3.30.1370.10">
    <property type="entry name" value="K Homology domain, type 1"/>
    <property type="match status" value="2"/>
</dbReference>
<dbReference type="SMART" id="SM00322">
    <property type="entry name" value="KH"/>
    <property type="match status" value="2"/>
</dbReference>
<dbReference type="InterPro" id="IPR040148">
    <property type="entry name" value="FMR1"/>
</dbReference>
<dbReference type="PRINTS" id="PR00109">
    <property type="entry name" value="TYRKINASE"/>
</dbReference>
<evidence type="ECO:0000259" key="8">
    <source>
        <dbReference type="PROSITE" id="PS51641"/>
    </source>
</evidence>
<gene>
    <name evidence="10" type="ORF">OXD698_LOCUS7907</name>
</gene>
<dbReference type="GO" id="GO:0051028">
    <property type="term" value="P:mRNA transport"/>
    <property type="evidence" value="ECO:0007669"/>
    <property type="project" value="TreeGrafter"/>
</dbReference>
<keyword evidence="2" id="KW-0770">Synapse</keyword>
<comment type="caution">
    <text evidence="10">The sequence shown here is derived from an EMBL/GenBank/DDBJ whole genome shotgun (WGS) entry which is preliminary data.</text>
</comment>